<evidence type="ECO:0000313" key="2">
    <source>
        <dbReference type="Proteomes" id="UP001601059"/>
    </source>
</evidence>
<dbReference type="Proteomes" id="UP001601059">
    <property type="component" value="Unassembled WGS sequence"/>
</dbReference>
<reference evidence="1 2" key="1">
    <citation type="submission" date="2024-08" db="EMBL/GenBank/DDBJ databases">
        <title>Two novel Cytobacillus novel species.</title>
        <authorList>
            <person name="Liu G."/>
        </authorList>
    </citation>
    <scope>NUCLEOTIDE SEQUENCE [LARGE SCALE GENOMIC DNA]</scope>
    <source>
        <strain evidence="1 2">FJAT-54145</strain>
    </source>
</reference>
<dbReference type="EMBL" id="JBIACK010000001">
    <property type="protein sequence ID" value="MFE8699761.1"/>
    <property type="molecule type" value="Genomic_DNA"/>
</dbReference>
<name>A0ABW6K6E6_9BACI</name>
<organism evidence="1 2">
    <name type="scientific">Cytobacillus spartinae</name>
    <dbReference type="NCBI Taxonomy" id="3299023"/>
    <lineage>
        <taxon>Bacteria</taxon>
        <taxon>Bacillati</taxon>
        <taxon>Bacillota</taxon>
        <taxon>Bacilli</taxon>
        <taxon>Bacillales</taxon>
        <taxon>Bacillaceae</taxon>
        <taxon>Cytobacillus</taxon>
    </lineage>
</organism>
<protein>
    <submittedName>
        <fullName evidence="1">Uncharacterized protein</fullName>
    </submittedName>
</protein>
<accession>A0ABW6K6E6</accession>
<keyword evidence="2" id="KW-1185">Reference proteome</keyword>
<dbReference type="RefSeq" id="WP_389358230.1">
    <property type="nucleotide sequence ID" value="NZ_JBIACK010000001.1"/>
</dbReference>
<evidence type="ECO:0000313" key="1">
    <source>
        <dbReference type="EMBL" id="MFE8699761.1"/>
    </source>
</evidence>
<gene>
    <name evidence="1" type="ORF">ACFYKX_03890</name>
</gene>
<comment type="caution">
    <text evidence="1">The sequence shown here is derived from an EMBL/GenBank/DDBJ whole genome shotgun (WGS) entry which is preliminary data.</text>
</comment>
<sequence>MFKYVFQLMNWVYSDKEFRGRIENEPIISIYIFSSGIKVVFNVIRD</sequence>
<proteinExistence type="predicted"/>